<sequence length="146" mass="16461">MHYRGSHLYWCDAFLDKIERSDLRGNNRELVLNTTNLLQIHPFDLAVYQDNVYWTDWRYTAVIRVHVNGRGLDIFSPALLQLAGGIHIQEEPDFCDSSPCNHGETCMDVVNGFTCLCPSGSPACSSSGGTTICVFILKKMPMFQNK</sequence>
<dbReference type="InterPro" id="IPR000742">
    <property type="entry name" value="EGF"/>
</dbReference>
<evidence type="ECO:0000313" key="5">
    <source>
        <dbReference type="EnsemblMetazoa" id="XP_038074974.1"/>
    </source>
</evidence>
<dbReference type="InterPro" id="IPR000033">
    <property type="entry name" value="LDLR_classB_rpt"/>
</dbReference>
<dbReference type="InterPro" id="IPR011042">
    <property type="entry name" value="6-blade_b-propeller_TolB-like"/>
</dbReference>
<dbReference type="PROSITE" id="PS51120">
    <property type="entry name" value="LDLRB"/>
    <property type="match status" value="1"/>
</dbReference>
<dbReference type="Pfam" id="PF00008">
    <property type="entry name" value="EGF"/>
    <property type="match status" value="1"/>
</dbReference>
<dbReference type="GeneID" id="119742846"/>
<accession>A0A914BFW2</accession>
<dbReference type="Gene3D" id="2.10.25.10">
    <property type="entry name" value="Laminin"/>
    <property type="match status" value="1"/>
</dbReference>
<dbReference type="RefSeq" id="XP_038074974.1">
    <property type="nucleotide sequence ID" value="XM_038219046.1"/>
</dbReference>
<feature type="repeat" description="LDL-receptor class B" evidence="3">
    <location>
        <begin position="6"/>
        <end position="51"/>
    </location>
</feature>
<dbReference type="PROSITE" id="PS00010">
    <property type="entry name" value="ASX_HYDROXYL"/>
    <property type="match status" value="1"/>
</dbReference>
<keyword evidence="6" id="KW-1185">Reference proteome</keyword>
<feature type="domain" description="EGF-like" evidence="4">
    <location>
        <begin position="91"/>
        <end position="125"/>
    </location>
</feature>
<name>A0A914BFW2_PATMI</name>
<reference evidence="5" key="1">
    <citation type="submission" date="2022-11" db="UniProtKB">
        <authorList>
            <consortium name="EnsemblMetazoa"/>
        </authorList>
    </citation>
    <scope>IDENTIFICATION</scope>
</reference>
<dbReference type="CDD" id="cd00054">
    <property type="entry name" value="EGF_CA"/>
    <property type="match status" value="1"/>
</dbReference>
<organism evidence="5 6">
    <name type="scientific">Patiria miniata</name>
    <name type="common">Bat star</name>
    <name type="synonym">Asterina miniata</name>
    <dbReference type="NCBI Taxonomy" id="46514"/>
    <lineage>
        <taxon>Eukaryota</taxon>
        <taxon>Metazoa</taxon>
        <taxon>Echinodermata</taxon>
        <taxon>Eleutherozoa</taxon>
        <taxon>Asterozoa</taxon>
        <taxon>Asteroidea</taxon>
        <taxon>Valvatacea</taxon>
        <taxon>Valvatida</taxon>
        <taxon>Asterinidae</taxon>
        <taxon>Patiria</taxon>
    </lineage>
</organism>
<dbReference type="SMART" id="SM00135">
    <property type="entry name" value="LY"/>
    <property type="match status" value="2"/>
</dbReference>
<proteinExistence type="predicted"/>
<dbReference type="SUPFAM" id="SSF57196">
    <property type="entry name" value="EGF/Laminin"/>
    <property type="match status" value="1"/>
</dbReference>
<evidence type="ECO:0000259" key="4">
    <source>
        <dbReference type="PROSITE" id="PS50026"/>
    </source>
</evidence>
<dbReference type="InterPro" id="IPR050778">
    <property type="entry name" value="Cueball_EGF_LRP_Nidogen"/>
</dbReference>
<evidence type="ECO:0000256" key="2">
    <source>
        <dbReference type="PROSITE-ProRule" id="PRU00076"/>
    </source>
</evidence>
<dbReference type="Proteomes" id="UP000887568">
    <property type="component" value="Unplaced"/>
</dbReference>
<dbReference type="SUPFAM" id="SSF63825">
    <property type="entry name" value="YWTD domain"/>
    <property type="match status" value="1"/>
</dbReference>
<evidence type="ECO:0000313" key="6">
    <source>
        <dbReference type="Proteomes" id="UP000887568"/>
    </source>
</evidence>
<protein>
    <recommendedName>
        <fullName evidence="4">EGF-like domain-containing protein</fullName>
    </recommendedName>
</protein>
<keyword evidence="1" id="KW-1015">Disulfide bond</keyword>
<dbReference type="InterPro" id="IPR000152">
    <property type="entry name" value="EGF-type_Asp/Asn_hydroxyl_site"/>
</dbReference>
<evidence type="ECO:0000256" key="3">
    <source>
        <dbReference type="PROSITE-ProRule" id="PRU00461"/>
    </source>
</evidence>
<dbReference type="Gene3D" id="2.120.10.30">
    <property type="entry name" value="TolB, C-terminal domain"/>
    <property type="match status" value="1"/>
</dbReference>
<keyword evidence="2" id="KW-0245">EGF-like domain</keyword>
<dbReference type="PANTHER" id="PTHR46513">
    <property type="entry name" value="VITELLOGENIN RECEPTOR-LIKE PROTEIN-RELATED-RELATED"/>
    <property type="match status" value="1"/>
</dbReference>
<dbReference type="AlphaFoldDB" id="A0A914BFW2"/>
<dbReference type="PROSITE" id="PS50026">
    <property type="entry name" value="EGF_3"/>
    <property type="match status" value="1"/>
</dbReference>
<comment type="caution">
    <text evidence="2">Lacks conserved residue(s) required for the propagation of feature annotation.</text>
</comment>
<evidence type="ECO:0000256" key="1">
    <source>
        <dbReference type="ARBA" id="ARBA00023157"/>
    </source>
</evidence>
<dbReference type="OrthoDB" id="9990982at2759"/>
<dbReference type="EnsemblMetazoa" id="XM_038219046.1">
    <property type="protein sequence ID" value="XP_038074974.1"/>
    <property type="gene ID" value="LOC119742846"/>
</dbReference>